<dbReference type="STRING" id="1401685.P857_745"/>
<comment type="caution">
    <text evidence="1">The sequence shown here is derived from an EMBL/GenBank/DDBJ whole genome shotgun (WGS) entry which is preliminary data.</text>
</comment>
<dbReference type="EMBL" id="AXCJ01000008">
    <property type="protein sequence ID" value="ETO91251.1"/>
    <property type="molecule type" value="Genomic_DNA"/>
</dbReference>
<dbReference type="Proteomes" id="UP000018951">
    <property type="component" value="Unassembled WGS sequence"/>
</dbReference>
<keyword evidence="2" id="KW-1185">Reference proteome</keyword>
<reference evidence="1 2" key="1">
    <citation type="journal article" date="2013" name="PLoS ONE">
        <title>Bacterial endosymbiosis in a chordate host: long-term co-evolution and conservation of secondary metabolism.</title>
        <authorList>
            <person name="Kwan J.C."/>
            <person name="Schmidt E.W."/>
        </authorList>
    </citation>
    <scope>NUCLEOTIDE SEQUENCE [LARGE SCALE GENOMIC DNA]</scope>
    <source>
        <strain evidence="2">L6</strain>
    </source>
</reference>
<gene>
    <name evidence="1" type="ORF">P857_745</name>
</gene>
<proteinExistence type="predicted"/>
<dbReference type="AlphaFoldDB" id="W2UYS1"/>
<evidence type="ECO:0008006" key="3">
    <source>
        <dbReference type="Google" id="ProtNLM"/>
    </source>
</evidence>
<evidence type="ECO:0000313" key="2">
    <source>
        <dbReference type="Proteomes" id="UP000018951"/>
    </source>
</evidence>
<evidence type="ECO:0000313" key="1">
    <source>
        <dbReference type="EMBL" id="ETO91251.1"/>
    </source>
</evidence>
<name>W2UYS1_9RICK</name>
<sequence>MKLGGNDDEEEDKDGGFRKIIIEIDETYLGGKATNKHIDKRIVAKGVFKKDINSQGLYVIDRNIHANNIEGFWVALKCGIYVIYHQNGLRITLMSFALG</sequence>
<protein>
    <recommendedName>
        <fullName evidence="3">Transposase</fullName>
    </recommendedName>
</protein>
<accession>W2UYS1</accession>
<organism evidence="1 2">
    <name type="scientific">Candidatus Xenolissoclinum pacificiensis L6</name>
    <dbReference type="NCBI Taxonomy" id="1401685"/>
    <lineage>
        <taxon>Bacteria</taxon>
        <taxon>Pseudomonadati</taxon>
        <taxon>Pseudomonadota</taxon>
        <taxon>Alphaproteobacteria</taxon>
        <taxon>Rickettsiales</taxon>
        <taxon>Anaplasmataceae</taxon>
        <taxon>Candidatus Xenolissoclinum</taxon>
    </lineage>
</organism>